<evidence type="ECO:0000313" key="1">
    <source>
        <dbReference type="EMBL" id="ORB75841.1"/>
    </source>
</evidence>
<dbReference type="AlphaFoldDB" id="A0A1X0KMK8"/>
<comment type="caution">
    <text evidence="1">The sequence shown here is derived from an EMBL/GenBank/DDBJ whole genome shotgun (WGS) entry which is preliminary data.</text>
</comment>
<sequence>MCRAAQDAWTGYWSDYVSGATTAADIALVRRWVKDVDRYERLIAAADRNPIVTGSKGQPAGNPLYQLALKLQAMVLEEEKQLGIGPMNKLKLGLVVSESFKSLAELNAEATDDDADDIRLQLVTDLGKNAD</sequence>
<evidence type="ECO:0000313" key="2">
    <source>
        <dbReference type="Proteomes" id="UP000192601"/>
    </source>
</evidence>
<gene>
    <name evidence="1" type="ORF">BST44_02695</name>
</gene>
<reference evidence="1 2" key="1">
    <citation type="submission" date="2017-02" db="EMBL/GenBank/DDBJ databases">
        <title>The new phylogeny of genus Mycobacterium.</title>
        <authorList>
            <person name="Tortoli E."/>
            <person name="Trovato A."/>
            <person name="Cirillo D.M."/>
        </authorList>
    </citation>
    <scope>NUCLEOTIDE SEQUENCE [LARGE SCALE GENOMIC DNA]</scope>
    <source>
        <strain evidence="1 2">DSM 43992</strain>
    </source>
</reference>
<dbReference type="EMBL" id="MVIJ01000002">
    <property type="protein sequence ID" value="ORB75841.1"/>
    <property type="molecule type" value="Genomic_DNA"/>
</dbReference>
<organism evidence="1 2">
    <name type="scientific">Mycobacterium scrofulaceum</name>
    <dbReference type="NCBI Taxonomy" id="1783"/>
    <lineage>
        <taxon>Bacteria</taxon>
        <taxon>Bacillati</taxon>
        <taxon>Actinomycetota</taxon>
        <taxon>Actinomycetes</taxon>
        <taxon>Mycobacteriales</taxon>
        <taxon>Mycobacteriaceae</taxon>
        <taxon>Mycobacterium</taxon>
    </lineage>
</organism>
<dbReference type="STRING" id="1783.BST44_02695"/>
<keyword evidence="2" id="KW-1185">Reference proteome</keyword>
<protein>
    <submittedName>
        <fullName evidence="1">Uncharacterized protein</fullName>
    </submittedName>
</protein>
<name>A0A1X0KMK8_MYCSC</name>
<proteinExistence type="predicted"/>
<accession>A0A1X0KMK8</accession>
<dbReference type="Proteomes" id="UP000192601">
    <property type="component" value="Unassembled WGS sequence"/>
</dbReference>